<evidence type="ECO:0000313" key="1">
    <source>
        <dbReference type="EMBL" id="KAK7468268.1"/>
    </source>
</evidence>
<organism evidence="1 2">
    <name type="scientific">Marasmiellus scandens</name>
    <dbReference type="NCBI Taxonomy" id="2682957"/>
    <lineage>
        <taxon>Eukaryota</taxon>
        <taxon>Fungi</taxon>
        <taxon>Dikarya</taxon>
        <taxon>Basidiomycota</taxon>
        <taxon>Agaricomycotina</taxon>
        <taxon>Agaricomycetes</taxon>
        <taxon>Agaricomycetidae</taxon>
        <taxon>Agaricales</taxon>
        <taxon>Marasmiineae</taxon>
        <taxon>Omphalotaceae</taxon>
        <taxon>Marasmiellus</taxon>
    </lineage>
</organism>
<sequence>MNATAVLRPSYIENKLAPAGSSQTKYAQKRFTPLPNTCRESKFVEMFSLEDEENWLQAAISSMPSASELPYLRESPSLPQNVATEDEGELEFDSYYFGKYDEEEQADQESDDITPLNCKIFPSPEALLAGSAELEKENIPFDPSCQVDFDPEEYFWAVWPQPLYVYDTRTKTKYLSAATIAQHQLKMDKEKAAAASKKSVLRKVFGSFANTC</sequence>
<keyword evidence="2" id="KW-1185">Reference proteome</keyword>
<dbReference type="Proteomes" id="UP001498398">
    <property type="component" value="Unassembled WGS sequence"/>
</dbReference>
<name>A0ABR1JWQ2_9AGAR</name>
<protein>
    <submittedName>
        <fullName evidence="1">Uncharacterized protein</fullName>
    </submittedName>
</protein>
<gene>
    <name evidence="1" type="ORF">VKT23_002778</name>
</gene>
<dbReference type="EMBL" id="JBANRG010000003">
    <property type="protein sequence ID" value="KAK7468268.1"/>
    <property type="molecule type" value="Genomic_DNA"/>
</dbReference>
<comment type="caution">
    <text evidence="1">The sequence shown here is derived from an EMBL/GenBank/DDBJ whole genome shotgun (WGS) entry which is preliminary data.</text>
</comment>
<accession>A0ABR1JWQ2</accession>
<evidence type="ECO:0000313" key="2">
    <source>
        <dbReference type="Proteomes" id="UP001498398"/>
    </source>
</evidence>
<reference evidence="1 2" key="1">
    <citation type="submission" date="2024-01" db="EMBL/GenBank/DDBJ databases">
        <title>A draft genome for the cacao thread blight pathogen Marasmiellus scandens.</title>
        <authorList>
            <person name="Baruah I.K."/>
            <person name="Leung J."/>
            <person name="Bukari Y."/>
            <person name="Amoako-Attah I."/>
            <person name="Meinhardt L.W."/>
            <person name="Bailey B.A."/>
            <person name="Cohen S.P."/>
        </authorList>
    </citation>
    <scope>NUCLEOTIDE SEQUENCE [LARGE SCALE GENOMIC DNA]</scope>
    <source>
        <strain evidence="1 2">GH-19</strain>
    </source>
</reference>
<proteinExistence type="predicted"/>